<protein>
    <submittedName>
        <fullName evidence="2">Uncharacterized protein</fullName>
    </submittedName>
</protein>
<proteinExistence type="predicted"/>
<reference evidence="2" key="1">
    <citation type="thesis" date="2020" institute="ProQuest LLC" country="789 East Eisenhower Parkway, Ann Arbor, MI, USA">
        <title>Comparative Genomics and Chromosome Evolution.</title>
        <authorList>
            <person name="Mudd A.B."/>
        </authorList>
    </citation>
    <scope>NUCLEOTIDE SEQUENCE</scope>
    <source>
        <strain evidence="2">237g6f4</strain>
        <tissue evidence="2">Blood</tissue>
    </source>
</reference>
<dbReference type="EMBL" id="WNYA01000005">
    <property type="protein sequence ID" value="KAG8573381.1"/>
    <property type="molecule type" value="Genomic_DNA"/>
</dbReference>
<evidence type="ECO:0000313" key="3">
    <source>
        <dbReference type="Proteomes" id="UP000824782"/>
    </source>
</evidence>
<accession>A0AAV7BLI3</accession>
<sequence>MASLYQRFTGKINTNRSFPMPPEASHLLGGQNAEEDNAGKTSRPPQETRPSYQYQPRHDCEEEDVRRLLLLFKTPFPFKVLCIFLPMICVSGTPSGPAPSLNAIDRVSK</sequence>
<evidence type="ECO:0000313" key="2">
    <source>
        <dbReference type="EMBL" id="KAG8573381.1"/>
    </source>
</evidence>
<name>A0AAV7BLI3_ENGPU</name>
<feature type="region of interest" description="Disordered" evidence="1">
    <location>
        <begin position="1"/>
        <end position="58"/>
    </location>
</feature>
<dbReference type="Proteomes" id="UP000824782">
    <property type="component" value="Unassembled WGS sequence"/>
</dbReference>
<evidence type="ECO:0000256" key="1">
    <source>
        <dbReference type="SAM" id="MobiDB-lite"/>
    </source>
</evidence>
<organism evidence="2 3">
    <name type="scientific">Engystomops pustulosus</name>
    <name type="common">Tungara frog</name>
    <name type="synonym">Physalaemus pustulosus</name>
    <dbReference type="NCBI Taxonomy" id="76066"/>
    <lineage>
        <taxon>Eukaryota</taxon>
        <taxon>Metazoa</taxon>
        <taxon>Chordata</taxon>
        <taxon>Craniata</taxon>
        <taxon>Vertebrata</taxon>
        <taxon>Euteleostomi</taxon>
        <taxon>Amphibia</taxon>
        <taxon>Batrachia</taxon>
        <taxon>Anura</taxon>
        <taxon>Neobatrachia</taxon>
        <taxon>Hyloidea</taxon>
        <taxon>Leptodactylidae</taxon>
        <taxon>Leiuperinae</taxon>
        <taxon>Engystomops</taxon>
    </lineage>
</organism>
<keyword evidence="3" id="KW-1185">Reference proteome</keyword>
<comment type="caution">
    <text evidence="2">The sequence shown here is derived from an EMBL/GenBank/DDBJ whole genome shotgun (WGS) entry which is preliminary data.</text>
</comment>
<dbReference type="AlphaFoldDB" id="A0AAV7BLI3"/>
<gene>
    <name evidence="2" type="ORF">GDO81_012378</name>
</gene>
<feature type="compositionally biased region" description="Polar residues" evidence="1">
    <location>
        <begin position="39"/>
        <end position="54"/>
    </location>
</feature>